<keyword evidence="1" id="KW-0812">Transmembrane</keyword>
<proteinExistence type="predicted"/>
<name>A0A1F5YI05_9BACT</name>
<evidence type="ECO:0000313" key="2">
    <source>
        <dbReference type="EMBL" id="OGF99723.1"/>
    </source>
</evidence>
<gene>
    <name evidence="2" type="ORF">A2Y99_02005</name>
</gene>
<dbReference type="InterPro" id="IPR012902">
    <property type="entry name" value="N_methyl_site"/>
</dbReference>
<accession>A0A1F5YI05</accession>
<feature type="transmembrane region" description="Helical" evidence="1">
    <location>
        <begin position="23"/>
        <end position="44"/>
    </location>
</feature>
<protein>
    <recommendedName>
        <fullName evidence="4">Prepilin-type N-terminal cleavage/methylation domain-containing protein</fullName>
    </recommendedName>
</protein>
<reference evidence="2 3" key="1">
    <citation type="journal article" date="2016" name="Nat. Commun.">
        <title>Thousands of microbial genomes shed light on interconnected biogeochemical processes in an aquifer system.</title>
        <authorList>
            <person name="Anantharaman K."/>
            <person name="Brown C.T."/>
            <person name="Hug L.A."/>
            <person name="Sharon I."/>
            <person name="Castelle C.J."/>
            <person name="Probst A.J."/>
            <person name="Thomas B.C."/>
            <person name="Singh A."/>
            <person name="Wilkins M.J."/>
            <person name="Karaoz U."/>
            <person name="Brodie E.L."/>
            <person name="Williams K.H."/>
            <person name="Hubbard S.S."/>
            <person name="Banfield J.F."/>
        </authorList>
    </citation>
    <scope>NUCLEOTIDE SEQUENCE [LARGE SCALE GENOMIC DNA]</scope>
</reference>
<sequence>MKNKQSRNKQINYRSGFTLMEMVVYMGILSIFLLVMTTIFVSILDAQLESEATSSVNQDAKFIFARLLYDINQTETISQPSNPGETSDTLQISIDSLNYTYGLNGNDLMLDVNGQSNKINSFDTMVSDFSIRRLGNTNGKNNLQIGFTLTSIAERKNGPEIRNFQTTIGTR</sequence>
<evidence type="ECO:0008006" key="4">
    <source>
        <dbReference type="Google" id="ProtNLM"/>
    </source>
</evidence>
<comment type="caution">
    <text evidence="2">The sequence shown here is derived from an EMBL/GenBank/DDBJ whole genome shotgun (WGS) entry which is preliminary data.</text>
</comment>
<evidence type="ECO:0000256" key="1">
    <source>
        <dbReference type="SAM" id="Phobius"/>
    </source>
</evidence>
<keyword evidence="1" id="KW-0472">Membrane</keyword>
<dbReference type="AlphaFoldDB" id="A0A1F5YI05"/>
<evidence type="ECO:0000313" key="3">
    <source>
        <dbReference type="Proteomes" id="UP000178230"/>
    </source>
</evidence>
<dbReference type="Proteomes" id="UP000178230">
    <property type="component" value="Unassembled WGS sequence"/>
</dbReference>
<dbReference type="Pfam" id="PF07963">
    <property type="entry name" value="N_methyl"/>
    <property type="match status" value="1"/>
</dbReference>
<dbReference type="EMBL" id="MFIY01000043">
    <property type="protein sequence ID" value="OGF99723.1"/>
    <property type="molecule type" value="Genomic_DNA"/>
</dbReference>
<organism evidence="2 3">
    <name type="scientific">Candidatus Gottesmanbacteria bacterium RBG_13_37_7</name>
    <dbReference type="NCBI Taxonomy" id="1798369"/>
    <lineage>
        <taxon>Bacteria</taxon>
        <taxon>Candidatus Gottesmaniibacteriota</taxon>
    </lineage>
</organism>
<keyword evidence="1" id="KW-1133">Transmembrane helix</keyword>